<evidence type="ECO:0000256" key="1">
    <source>
        <dbReference type="SAM" id="Phobius"/>
    </source>
</evidence>
<accession>A0A8T5GEZ3</accession>
<keyword evidence="1" id="KW-0812">Transmembrane</keyword>
<dbReference type="AlphaFoldDB" id="A0A8T5GEZ3"/>
<comment type="caution">
    <text evidence="2">The sequence shown here is derived from an EMBL/GenBank/DDBJ whole genome shotgun (WGS) entry which is preliminary data.</text>
</comment>
<sequence length="358" mass="39808">MEQETILKIGGIVIVAVMAFSMIAAALIYVPDSTSDNTDGINTNPIVNTFKYDLEFESSTIKELNSFRMLAKTSHLNKQEIDLVVRGLSEVSSVSSEFRKNEGNNWDYFAEISLKKNALVDDVVDKIYELKYFEGAEKVAMKYMTISSPGELMLYNSELDIDRNFVFEAPTLPVLVSTETLPGDLVSVAGTITLRGKDITALELVESSNTTAQPQYFSVTNTLPIISLGNELLFEGQTSDTNIDQNYYQDEIAKIDESIQLFFVPDENTIRFAGQSKVENSDAILNLFSSIESLSFFQDAEFELSNVFVSELDKEIQLDSNTLSAQVRLGHALDEEVNLSINLVIARDVASVMQAIEN</sequence>
<proteinExistence type="predicted"/>
<dbReference type="Proteomes" id="UP000722459">
    <property type="component" value="Unassembled WGS sequence"/>
</dbReference>
<dbReference type="EMBL" id="JABJNZ010000027">
    <property type="protein sequence ID" value="MBT4870318.1"/>
    <property type="molecule type" value="Genomic_DNA"/>
</dbReference>
<protein>
    <submittedName>
        <fullName evidence="2">Uncharacterized protein</fullName>
    </submittedName>
</protein>
<keyword evidence="1" id="KW-0472">Membrane</keyword>
<evidence type="ECO:0000313" key="3">
    <source>
        <dbReference type="Proteomes" id="UP000722459"/>
    </source>
</evidence>
<gene>
    <name evidence="2" type="ORF">HON47_01995</name>
</gene>
<feature type="transmembrane region" description="Helical" evidence="1">
    <location>
        <begin position="12"/>
        <end position="30"/>
    </location>
</feature>
<reference evidence="2" key="1">
    <citation type="journal article" date="2021" name="ISME J.">
        <title>Mercury methylation by metabolically versatile and cosmopolitan marine bacteria.</title>
        <authorList>
            <person name="Lin H."/>
            <person name="Ascher D.B."/>
            <person name="Myung Y."/>
            <person name="Lamborg C.H."/>
            <person name="Hallam S.J."/>
            <person name="Gionfriddo C.M."/>
            <person name="Holt K.E."/>
            <person name="Moreau J.W."/>
        </authorList>
    </citation>
    <scope>NUCLEOTIDE SEQUENCE</scope>
    <source>
        <strain evidence="2">SI075_bin30</strain>
    </source>
</reference>
<keyword evidence="1" id="KW-1133">Transmembrane helix</keyword>
<organism evidence="2 3">
    <name type="scientific">Candidatus Iainarchaeum sp</name>
    <dbReference type="NCBI Taxonomy" id="3101447"/>
    <lineage>
        <taxon>Archaea</taxon>
        <taxon>Candidatus Iainarchaeota</taxon>
        <taxon>Candidatus Iainarchaeia</taxon>
        <taxon>Candidatus Iainarchaeales</taxon>
        <taxon>Candidatus Iainarchaeaceae</taxon>
        <taxon>Candidatus Iainarchaeum</taxon>
    </lineage>
</organism>
<name>A0A8T5GEZ3_9ARCH</name>
<evidence type="ECO:0000313" key="2">
    <source>
        <dbReference type="EMBL" id="MBT4870318.1"/>
    </source>
</evidence>